<evidence type="ECO:0000256" key="1">
    <source>
        <dbReference type="ARBA" id="ARBA00006027"/>
    </source>
</evidence>
<evidence type="ECO:0000259" key="8">
    <source>
        <dbReference type="SMART" id="SM00856"/>
    </source>
</evidence>
<feature type="chain" id="PRO_5008044584" description="pectinesterase" evidence="7">
    <location>
        <begin position="26"/>
        <end position="215"/>
    </location>
</feature>
<gene>
    <name evidence="9" type="ORF">DCAR_030247</name>
    <name evidence="10" type="ORF">DCAR_0935131</name>
</gene>
<proteinExistence type="inferred from homology"/>
<dbReference type="InterPro" id="IPR035513">
    <property type="entry name" value="Invertase/methylesterase_inhib"/>
</dbReference>
<evidence type="ECO:0000256" key="7">
    <source>
        <dbReference type="SAM" id="SignalP"/>
    </source>
</evidence>
<reference evidence="9" key="1">
    <citation type="journal article" date="2016" name="Nat. Genet.">
        <title>A high-quality carrot genome assembly provides new insights into carotenoid accumulation and asterid genome evolution.</title>
        <authorList>
            <person name="Iorizzo M."/>
            <person name="Ellison S."/>
            <person name="Senalik D."/>
            <person name="Zeng P."/>
            <person name="Satapoomin P."/>
            <person name="Huang J."/>
            <person name="Bowman M."/>
            <person name="Iovene M."/>
            <person name="Sanseverino W."/>
            <person name="Cavagnaro P."/>
            <person name="Yildiz M."/>
            <person name="Macko-Podgorni A."/>
            <person name="Moranska E."/>
            <person name="Grzebelus E."/>
            <person name="Grzebelus D."/>
            <person name="Ashrafi H."/>
            <person name="Zheng Z."/>
            <person name="Cheng S."/>
            <person name="Spooner D."/>
            <person name="Van Deynze A."/>
            <person name="Simon P."/>
        </authorList>
    </citation>
    <scope>NUCLEOTIDE SEQUENCE [LARGE SCALE GENOMIC DNA]</scope>
    <source>
        <tissue evidence="9">Leaf</tissue>
    </source>
</reference>
<dbReference type="SMART" id="SM00856">
    <property type="entry name" value="PMEI"/>
    <property type="match status" value="1"/>
</dbReference>
<dbReference type="PANTHER" id="PTHR31080">
    <property type="entry name" value="PECTINESTERASE INHIBITOR-LIKE"/>
    <property type="match status" value="1"/>
</dbReference>
<evidence type="ECO:0000313" key="10">
    <source>
        <dbReference type="EMBL" id="WOH15589.1"/>
    </source>
</evidence>
<dbReference type="OrthoDB" id="1430376at2759"/>
<dbReference type="STRING" id="79200.A0A175YHN5"/>
<dbReference type="GO" id="GO:0004857">
    <property type="term" value="F:enzyme inhibitor activity"/>
    <property type="evidence" value="ECO:0007669"/>
    <property type="project" value="InterPro"/>
</dbReference>
<evidence type="ECO:0000256" key="3">
    <source>
        <dbReference type="ARBA" id="ARBA00013229"/>
    </source>
</evidence>
<dbReference type="FunFam" id="1.20.140.40:FF:000010">
    <property type="entry name" value="Pectinesterase"/>
    <property type="match status" value="1"/>
</dbReference>
<dbReference type="EMBL" id="LNRQ01000009">
    <property type="protein sequence ID" value="KZM82678.1"/>
    <property type="molecule type" value="Genomic_DNA"/>
</dbReference>
<organism evidence="9">
    <name type="scientific">Daucus carota subsp. sativus</name>
    <name type="common">Carrot</name>
    <dbReference type="NCBI Taxonomy" id="79200"/>
    <lineage>
        <taxon>Eukaryota</taxon>
        <taxon>Viridiplantae</taxon>
        <taxon>Streptophyta</taxon>
        <taxon>Embryophyta</taxon>
        <taxon>Tracheophyta</taxon>
        <taxon>Spermatophyta</taxon>
        <taxon>Magnoliopsida</taxon>
        <taxon>eudicotyledons</taxon>
        <taxon>Gunneridae</taxon>
        <taxon>Pentapetalae</taxon>
        <taxon>asterids</taxon>
        <taxon>campanulids</taxon>
        <taxon>Apiales</taxon>
        <taxon>Apiaceae</taxon>
        <taxon>Apioideae</taxon>
        <taxon>Scandiceae</taxon>
        <taxon>Daucinae</taxon>
        <taxon>Daucus</taxon>
        <taxon>Daucus sect. Daucus</taxon>
    </lineage>
</organism>
<name>A0A175YHN5_DAUCS</name>
<dbReference type="NCBIfam" id="TIGR01614">
    <property type="entry name" value="PME_inhib"/>
    <property type="match status" value="1"/>
</dbReference>
<accession>A0A175YHN5</accession>
<dbReference type="Proteomes" id="UP000077755">
    <property type="component" value="Chromosome 9"/>
</dbReference>
<dbReference type="KEGG" id="dcr:108200828"/>
<evidence type="ECO:0000256" key="6">
    <source>
        <dbReference type="ARBA" id="ARBA00023180"/>
    </source>
</evidence>
<comment type="similarity">
    <text evidence="1">In the N-terminal section; belongs to the PMEI family.</text>
</comment>
<dbReference type="SUPFAM" id="SSF101148">
    <property type="entry name" value="Plant invertase/pectin methylesterase inhibitor"/>
    <property type="match status" value="1"/>
</dbReference>
<dbReference type="InterPro" id="IPR006501">
    <property type="entry name" value="Pectinesterase_inhib_dom"/>
</dbReference>
<evidence type="ECO:0000313" key="9">
    <source>
        <dbReference type="EMBL" id="KZM82678.1"/>
    </source>
</evidence>
<keyword evidence="4 7" id="KW-0732">Signal</keyword>
<keyword evidence="11" id="KW-1185">Reference proteome</keyword>
<dbReference type="GO" id="GO:0030599">
    <property type="term" value="F:pectinesterase activity"/>
    <property type="evidence" value="ECO:0007669"/>
    <property type="project" value="UniProtKB-EC"/>
</dbReference>
<evidence type="ECO:0000256" key="5">
    <source>
        <dbReference type="ARBA" id="ARBA00023157"/>
    </source>
</evidence>
<keyword evidence="6" id="KW-0325">Glycoprotein</keyword>
<comment type="similarity">
    <text evidence="2">In the C-terminal section; belongs to the pectinesterase family.</text>
</comment>
<dbReference type="EC" id="3.1.1.11" evidence="3"/>
<dbReference type="EMBL" id="CP093351">
    <property type="protein sequence ID" value="WOH15589.1"/>
    <property type="molecule type" value="Genomic_DNA"/>
</dbReference>
<dbReference type="Gene3D" id="1.20.140.40">
    <property type="entry name" value="Invertase/pectin methylesterase inhibitor family protein"/>
    <property type="match status" value="1"/>
</dbReference>
<dbReference type="AlphaFoldDB" id="A0A175YHN5"/>
<sequence length="215" mass="23558">MDTHLILAITSLLSTTLFCYSVAAATPPDIAPSPVPSAASNLFFIRNNCQATLYPDLCFTSLYRYAAYVQEDPALLARAAVGVSLNRAKRMANYVQNLSHNAEDEAAEPRVAAALQDCFEVFSDAVDQIRDSLQQMFVLDGSGDSLRFQLSNVQTYMSAALTNEDTCTDGFEEINDGPVKKSVCNRSEKVMHLTSNALALVNNYVSKVTEYYAEP</sequence>
<evidence type="ECO:0000256" key="2">
    <source>
        <dbReference type="ARBA" id="ARBA00007786"/>
    </source>
</evidence>
<evidence type="ECO:0000256" key="4">
    <source>
        <dbReference type="ARBA" id="ARBA00022729"/>
    </source>
</evidence>
<evidence type="ECO:0000313" key="11">
    <source>
        <dbReference type="Proteomes" id="UP000077755"/>
    </source>
</evidence>
<protein>
    <recommendedName>
        <fullName evidence="3">pectinesterase</fullName>
        <ecNumber evidence="3">3.1.1.11</ecNumber>
    </recommendedName>
</protein>
<keyword evidence="5" id="KW-1015">Disulfide bond</keyword>
<dbReference type="Gramene" id="KZM82678">
    <property type="protein sequence ID" value="KZM82678"/>
    <property type="gene ID" value="DCAR_030247"/>
</dbReference>
<feature type="signal peptide" evidence="7">
    <location>
        <begin position="1"/>
        <end position="25"/>
    </location>
</feature>
<dbReference type="PANTHER" id="PTHR31080:SF64">
    <property type="entry name" value="PLANT INVERTASE_PECTIN METHYLESTERASE INHIBITOR SUPERFAMILY PROTEIN"/>
    <property type="match status" value="1"/>
</dbReference>
<reference evidence="10" key="2">
    <citation type="submission" date="2022-03" db="EMBL/GenBank/DDBJ databases">
        <title>Draft title - Genomic analysis of global carrot germplasm unveils the trajectory of domestication and the origin of high carotenoid orange carrot.</title>
        <authorList>
            <person name="Iorizzo M."/>
            <person name="Ellison S."/>
            <person name="Senalik D."/>
            <person name="Macko-Podgorni A."/>
            <person name="Grzebelus D."/>
            <person name="Bostan H."/>
            <person name="Rolling W."/>
            <person name="Curaba J."/>
            <person name="Simon P."/>
        </authorList>
    </citation>
    <scope>NUCLEOTIDE SEQUENCE</scope>
    <source>
        <tissue evidence="10">Leaf</tissue>
    </source>
</reference>
<dbReference type="InterPro" id="IPR051955">
    <property type="entry name" value="PME_Inhibitor"/>
</dbReference>
<dbReference type="OMA" id="NHTDMAE"/>
<dbReference type="CDD" id="cd15798">
    <property type="entry name" value="PMEI-like_3"/>
    <property type="match status" value="1"/>
</dbReference>
<dbReference type="Pfam" id="PF04043">
    <property type="entry name" value="PMEI"/>
    <property type="match status" value="1"/>
</dbReference>
<feature type="domain" description="Pectinesterase inhibitor" evidence="8">
    <location>
        <begin position="40"/>
        <end position="200"/>
    </location>
</feature>